<keyword evidence="25" id="KW-0413">Isomerase</keyword>
<dbReference type="GO" id="GO:0005743">
    <property type="term" value="C:mitochondrial inner membrane"/>
    <property type="evidence" value="ECO:0007669"/>
    <property type="project" value="UniProtKB-SubCell"/>
</dbReference>
<dbReference type="InterPro" id="IPR013024">
    <property type="entry name" value="GGCT-like"/>
</dbReference>
<evidence type="ECO:0000256" key="16">
    <source>
        <dbReference type="ARBA" id="ARBA00022792"/>
    </source>
</evidence>
<dbReference type="FunFam" id="2.130.10.10:FF:001145">
    <property type="entry name" value="Lethal(2) giant larvae protein homolog 2"/>
    <property type="match status" value="1"/>
</dbReference>
<evidence type="ECO:0000256" key="38">
    <source>
        <dbReference type="SAM" id="MobiDB-lite"/>
    </source>
</evidence>
<evidence type="ECO:0000256" key="17">
    <source>
        <dbReference type="ARBA" id="ARBA00022801"/>
    </source>
</evidence>
<evidence type="ECO:0000256" key="35">
    <source>
        <dbReference type="ARBA" id="ARBA00074853"/>
    </source>
</evidence>
<evidence type="ECO:0000256" key="36">
    <source>
        <dbReference type="ARBA" id="ARBA00075597"/>
    </source>
</evidence>
<dbReference type="GO" id="GO:0005886">
    <property type="term" value="C:plasma membrane"/>
    <property type="evidence" value="ECO:0007669"/>
    <property type="project" value="TreeGrafter"/>
</dbReference>
<dbReference type="GO" id="GO:0004335">
    <property type="term" value="F:galactokinase activity"/>
    <property type="evidence" value="ECO:0007669"/>
    <property type="project" value="InterPro"/>
</dbReference>
<name>A0AAD8Z970_9TELE</name>
<evidence type="ECO:0000256" key="3">
    <source>
        <dbReference type="ARBA" id="ARBA00004637"/>
    </source>
</evidence>
<keyword evidence="9" id="KW-0853">WD repeat</keyword>
<dbReference type="InterPro" id="IPR027417">
    <property type="entry name" value="P-loop_NTPase"/>
</dbReference>
<evidence type="ECO:0000313" key="40">
    <source>
        <dbReference type="EMBL" id="KAK1793736.1"/>
    </source>
</evidence>
<keyword evidence="29" id="KW-0131">Cell cycle</keyword>
<evidence type="ECO:0000256" key="2">
    <source>
        <dbReference type="ARBA" id="ARBA00004496"/>
    </source>
</evidence>
<evidence type="ECO:0000256" key="5">
    <source>
        <dbReference type="ARBA" id="ARBA00009662"/>
    </source>
</evidence>
<dbReference type="InterPro" id="IPR000705">
    <property type="entry name" value="Galactokinase"/>
</dbReference>
<dbReference type="GO" id="GO:0032878">
    <property type="term" value="P:regulation of establishment or maintenance of cell polarity"/>
    <property type="evidence" value="ECO:0007669"/>
    <property type="project" value="TreeGrafter"/>
</dbReference>
<dbReference type="Gene3D" id="3.30.70.890">
    <property type="entry name" value="GHMP kinase, C-terminal domain"/>
    <property type="match status" value="1"/>
</dbReference>
<dbReference type="Gene3D" id="3.30.230.10">
    <property type="match status" value="1"/>
</dbReference>
<dbReference type="CDD" id="cd06661">
    <property type="entry name" value="GGCT_like"/>
    <property type="match status" value="1"/>
</dbReference>
<dbReference type="GO" id="GO:0061928">
    <property type="term" value="F:glutathione specific gamma-glutamylcyclotransferase activity"/>
    <property type="evidence" value="ECO:0007669"/>
    <property type="project" value="UniProtKB-EC"/>
</dbReference>
<keyword evidence="28" id="KW-0119">Carbohydrate metabolism</keyword>
<dbReference type="InterPro" id="IPR034154">
    <property type="entry name" value="TOPRIM_DnaG/twinkle"/>
</dbReference>
<dbReference type="GO" id="GO:0006012">
    <property type="term" value="P:galactose metabolic process"/>
    <property type="evidence" value="ECO:0007669"/>
    <property type="project" value="InterPro"/>
</dbReference>
<dbReference type="FunFam" id="3.30.70.890:FF:000001">
    <property type="entry name" value="Galactokinase"/>
    <property type="match status" value="1"/>
</dbReference>
<feature type="region of interest" description="Disordered" evidence="38">
    <location>
        <begin position="1903"/>
        <end position="1927"/>
    </location>
</feature>
<dbReference type="InterPro" id="IPR019741">
    <property type="entry name" value="Galactokinase_CS"/>
</dbReference>
<keyword evidence="27" id="KW-1135">Mitochondrion nucleoid</keyword>
<feature type="region of interest" description="Disordered" evidence="38">
    <location>
        <begin position="517"/>
        <end position="576"/>
    </location>
</feature>
<feature type="domain" description="SF4 helicase" evidence="39">
    <location>
        <begin position="264"/>
        <end position="515"/>
    </location>
</feature>
<keyword evidence="17" id="KW-0378">Hydrolase</keyword>
<dbReference type="NCBIfam" id="TIGR00131">
    <property type="entry name" value="gal_kin"/>
    <property type="match status" value="1"/>
</dbReference>
<comment type="function">
    <text evidence="33">Mitochondrial helicase involved in mtDNA replication and repair. Might have a role in mtDNA repair. Has DNA strand separation activity needed to form a processive replication fork for leading strand synthesis which is catalyzed by the formation of a replisome complex with POLG and mtSDB. Preferentially unwinds DNA substrates with pre-existing 5'-and 3'- single-stranded tails but is also active on a 5'- flap substrate. Can dissociate the invading strand of immobile or mobile D-loop DNA structures irrespective of the single strand polarity of the third strand. In addition to its DNA strand separation activity, also has DNA strand annealing, DNA strand-exchange and DNA branch migration activities.</text>
</comment>
<dbReference type="CDD" id="cd01122">
    <property type="entry name" value="Twinkle_C"/>
    <property type="match status" value="1"/>
</dbReference>
<evidence type="ECO:0000256" key="19">
    <source>
        <dbReference type="ARBA" id="ARBA00022840"/>
    </source>
</evidence>
<dbReference type="GO" id="GO:0051294">
    <property type="term" value="P:establishment of spindle orientation"/>
    <property type="evidence" value="ECO:0007669"/>
    <property type="project" value="TreeGrafter"/>
</dbReference>
<keyword evidence="19" id="KW-0067">ATP-binding</keyword>
<feature type="compositionally biased region" description="Low complexity" evidence="38">
    <location>
        <begin position="1903"/>
        <end position="1915"/>
    </location>
</feature>
<evidence type="ECO:0000256" key="21">
    <source>
        <dbReference type="ARBA" id="ARBA00022946"/>
    </source>
</evidence>
<dbReference type="InterPro" id="IPR036322">
    <property type="entry name" value="WD40_repeat_dom_sf"/>
</dbReference>
<evidence type="ECO:0000256" key="11">
    <source>
        <dbReference type="ARBA" id="ARBA00022705"/>
    </source>
</evidence>
<protein>
    <recommendedName>
        <fullName evidence="34">LLGL scribble cell polarity complex component 2</fullName>
        <ecNumber evidence="30">5.6.2.3</ecNumber>
    </recommendedName>
    <alternativeName>
        <fullName evidence="37">Lethal(2) giant larvae protein homolog 2</fullName>
    </alternativeName>
    <alternativeName>
        <fullName evidence="35">Twinkle mtDNA helicase</fullName>
    </alternativeName>
    <alternativeName>
        <fullName evidence="36">Twinkle protein, mitochondrial</fullName>
    </alternativeName>
</protein>
<evidence type="ECO:0000256" key="7">
    <source>
        <dbReference type="ARBA" id="ARBA00022490"/>
    </source>
</evidence>
<keyword evidence="13" id="KW-0677">Repeat</keyword>
<dbReference type="InterPro" id="IPR019539">
    <property type="entry name" value="GalKase_N"/>
</dbReference>
<dbReference type="PROSITE" id="PS00627">
    <property type="entry name" value="GHMP_KINASES_ATP"/>
    <property type="match status" value="1"/>
</dbReference>
<dbReference type="GO" id="GO:0006264">
    <property type="term" value="P:mitochondrial DNA replication"/>
    <property type="evidence" value="ECO:0007669"/>
    <property type="project" value="UniProtKB-ARBA"/>
</dbReference>
<dbReference type="InterPro" id="IPR013577">
    <property type="entry name" value="LLGL2"/>
</dbReference>
<dbReference type="Pfam" id="PF13481">
    <property type="entry name" value="AAA_25"/>
    <property type="match status" value="1"/>
</dbReference>
<dbReference type="InterPro" id="IPR020568">
    <property type="entry name" value="Ribosomal_Su5_D2-typ_SF"/>
</dbReference>
<comment type="similarity">
    <text evidence="4">Belongs to the WD repeat L(2)GL family.</text>
</comment>
<organism evidence="40 41">
    <name type="scientific">Electrophorus voltai</name>
    <dbReference type="NCBI Taxonomy" id="2609070"/>
    <lineage>
        <taxon>Eukaryota</taxon>
        <taxon>Metazoa</taxon>
        <taxon>Chordata</taxon>
        <taxon>Craniata</taxon>
        <taxon>Vertebrata</taxon>
        <taxon>Euteleostomi</taxon>
        <taxon>Actinopterygii</taxon>
        <taxon>Neopterygii</taxon>
        <taxon>Teleostei</taxon>
        <taxon>Ostariophysi</taxon>
        <taxon>Gymnotiformes</taxon>
        <taxon>Gymnotoidei</taxon>
        <taxon>Gymnotidae</taxon>
        <taxon>Electrophorus</taxon>
    </lineage>
</organism>
<dbReference type="InterPro" id="IPR006204">
    <property type="entry name" value="GHMP_kinase_N_dom"/>
</dbReference>
<keyword evidence="23" id="KW-0496">Mitochondrion</keyword>
<evidence type="ECO:0000313" key="41">
    <source>
        <dbReference type="Proteomes" id="UP001239994"/>
    </source>
</evidence>
<evidence type="ECO:0000256" key="22">
    <source>
        <dbReference type="ARBA" id="ARBA00023121"/>
    </source>
</evidence>
<dbReference type="PRINTS" id="PR00962">
    <property type="entry name" value="LETHAL2GIANT"/>
</dbReference>
<evidence type="ECO:0000256" key="28">
    <source>
        <dbReference type="ARBA" id="ARBA00023277"/>
    </source>
</evidence>
<dbReference type="GO" id="GO:0005096">
    <property type="term" value="F:GTPase activator activity"/>
    <property type="evidence" value="ECO:0007669"/>
    <property type="project" value="TreeGrafter"/>
</dbReference>
<dbReference type="GO" id="GO:0046872">
    <property type="term" value="F:metal ion binding"/>
    <property type="evidence" value="ECO:0007669"/>
    <property type="project" value="UniProtKB-KW"/>
</dbReference>
<dbReference type="FunFam" id="3.40.50.300:FF:000845">
    <property type="entry name" value="Mitochondrial helicase twinkle"/>
    <property type="match status" value="1"/>
</dbReference>
<evidence type="ECO:0000256" key="20">
    <source>
        <dbReference type="ARBA" id="ARBA00022842"/>
    </source>
</evidence>
<dbReference type="FunFam" id="3.40.1360.10:FF:000008">
    <property type="entry name" value="Mitochondrial helicase twinkle"/>
    <property type="match status" value="1"/>
</dbReference>
<dbReference type="Gene3D" id="3.40.1360.10">
    <property type="match status" value="1"/>
</dbReference>
<evidence type="ECO:0000256" key="32">
    <source>
        <dbReference type="ARBA" id="ARBA00048954"/>
    </source>
</evidence>
<accession>A0AAD8Z970</accession>
<dbReference type="GO" id="GO:0008593">
    <property type="term" value="P:regulation of Notch signaling pathway"/>
    <property type="evidence" value="ECO:0007669"/>
    <property type="project" value="TreeGrafter"/>
</dbReference>
<dbReference type="InterPro" id="IPR000664">
    <property type="entry name" value="Lethal2_giant"/>
</dbReference>
<gene>
    <name evidence="40" type="ORF">P4O66_001472</name>
</gene>
<evidence type="ECO:0000256" key="18">
    <source>
        <dbReference type="ARBA" id="ARBA00022806"/>
    </source>
</evidence>
<dbReference type="EC" id="5.6.2.3" evidence="30"/>
<evidence type="ECO:0000256" key="26">
    <source>
        <dbReference type="ARBA" id="ARBA00023239"/>
    </source>
</evidence>
<keyword evidence="6" id="KW-0268">Exocytosis</keyword>
<comment type="similarity">
    <text evidence="5">Belongs to the gamma-glutamylcyclotransferase family. ChaC subfamily.</text>
</comment>
<dbReference type="GO" id="GO:0042645">
    <property type="term" value="C:mitochondrial nucleoid"/>
    <property type="evidence" value="ECO:0007669"/>
    <property type="project" value="UniProtKB-SubCell"/>
</dbReference>
<evidence type="ECO:0000256" key="29">
    <source>
        <dbReference type="ARBA" id="ARBA00023306"/>
    </source>
</evidence>
<evidence type="ECO:0000256" key="10">
    <source>
        <dbReference type="ARBA" id="ARBA00022679"/>
    </source>
</evidence>
<keyword evidence="12" id="KW-0479">Metal-binding</keyword>
<dbReference type="SUPFAM" id="SSF52540">
    <property type="entry name" value="P-loop containing nucleoside triphosphate hydrolases"/>
    <property type="match status" value="1"/>
</dbReference>
<keyword evidence="15" id="KW-0418">Kinase</keyword>
<dbReference type="SUPFAM" id="SSF54211">
    <property type="entry name" value="Ribosomal protein S5 domain 2-like"/>
    <property type="match status" value="1"/>
</dbReference>
<dbReference type="GO" id="GO:0006887">
    <property type="term" value="P:exocytosis"/>
    <property type="evidence" value="ECO:0007669"/>
    <property type="project" value="UniProtKB-KW"/>
</dbReference>
<keyword evidence="14" id="KW-0547">Nucleotide-binding</keyword>
<evidence type="ECO:0000259" key="39">
    <source>
        <dbReference type="PROSITE" id="PS51199"/>
    </source>
</evidence>
<evidence type="ECO:0000256" key="27">
    <source>
        <dbReference type="ARBA" id="ARBA00023271"/>
    </source>
</evidence>
<dbReference type="SUPFAM" id="SSF55060">
    <property type="entry name" value="GHMP Kinase, C-terminal domain"/>
    <property type="match status" value="1"/>
</dbReference>
<evidence type="ECO:0000256" key="31">
    <source>
        <dbReference type="ARBA" id="ARBA00048073"/>
    </source>
</evidence>
<evidence type="ECO:0000256" key="24">
    <source>
        <dbReference type="ARBA" id="ARBA00023136"/>
    </source>
</evidence>
<dbReference type="Pfam" id="PF08366">
    <property type="entry name" value="LLGL"/>
    <property type="match status" value="1"/>
</dbReference>
<evidence type="ECO:0000256" key="23">
    <source>
        <dbReference type="ARBA" id="ARBA00023128"/>
    </source>
</evidence>
<dbReference type="PROSITE" id="PS51199">
    <property type="entry name" value="SF4_HELICASE"/>
    <property type="match status" value="1"/>
</dbReference>
<dbReference type="InterPro" id="IPR006203">
    <property type="entry name" value="GHMP_knse_ATP-bd_CS"/>
</dbReference>
<dbReference type="GO" id="GO:0045159">
    <property type="term" value="F:myosin II binding"/>
    <property type="evidence" value="ECO:0007669"/>
    <property type="project" value="TreeGrafter"/>
</dbReference>
<dbReference type="InterPro" id="IPR006840">
    <property type="entry name" value="ChaC"/>
</dbReference>
<dbReference type="PROSITE" id="PS00106">
    <property type="entry name" value="GALACTOKINASE"/>
    <property type="match status" value="1"/>
</dbReference>
<keyword evidence="41" id="KW-1185">Reference proteome</keyword>
<evidence type="ECO:0000256" key="25">
    <source>
        <dbReference type="ARBA" id="ARBA00023235"/>
    </source>
</evidence>
<dbReference type="GO" id="GO:0005524">
    <property type="term" value="F:ATP binding"/>
    <property type="evidence" value="ECO:0007669"/>
    <property type="project" value="UniProtKB-KW"/>
</dbReference>
<keyword evidence="22" id="KW-0446">Lipid-binding</keyword>
<evidence type="ECO:0000256" key="8">
    <source>
        <dbReference type="ARBA" id="ARBA00022553"/>
    </source>
</evidence>
<dbReference type="GO" id="GO:0008289">
    <property type="term" value="F:lipid binding"/>
    <property type="evidence" value="ECO:0007669"/>
    <property type="project" value="UniProtKB-KW"/>
</dbReference>
<dbReference type="Pfam" id="PF04752">
    <property type="entry name" value="ChaC"/>
    <property type="match status" value="1"/>
</dbReference>
<dbReference type="InterPro" id="IPR036554">
    <property type="entry name" value="GHMP_kinase_C_sf"/>
</dbReference>
<dbReference type="InterPro" id="IPR014721">
    <property type="entry name" value="Ribsml_uS5_D2-typ_fold_subgr"/>
</dbReference>
<reference evidence="40" key="1">
    <citation type="submission" date="2023-03" db="EMBL/GenBank/DDBJ databases">
        <title>Electrophorus voltai genome.</title>
        <authorList>
            <person name="Bian C."/>
        </authorList>
    </citation>
    <scope>NUCLEOTIDE SEQUENCE</scope>
    <source>
        <strain evidence="40">CB-2022</strain>
        <tissue evidence="40">Muscle</tissue>
    </source>
</reference>
<dbReference type="Pfam" id="PF08544">
    <property type="entry name" value="GHMP_kinases_C"/>
    <property type="match status" value="1"/>
</dbReference>
<dbReference type="GO" id="GO:0043139">
    <property type="term" value="F:5'-3' DNA helicase activity"/>
    <property type="evidence" value="ECO:0007669"/>
    <property type="project" value="UniProtKB-EC"/>
</dbReference>
<keyword evidence="21" id="KW-0809">Transit peptide</keyword>
<dbReference type="InterPro" id="IPR013750">
    <property type="entry name" value="GHMP_kinase_C_dom"/>
</dbReference>
<keyword evidence="11" id="KW-0235">DNA replication</keyword>
<evidence type="ECO:0000256" key="37">
    <source>
        <dbReference type="ARBA" id="ARBA00081592"/>
    </source>
</evidence>
<dbReference type="PANTHER" id="PTHR10241:SF20">
    <property type="entry name" value="LLGL SCRIBBLE CELL POLARITY COMPLEX COMPONENT 2"/>
    <property type="match status" value="1"/>
</dbReference>
<dbReference type="EMBL" id="JAROKS010000017">
    <property type="protein sequence ID" value="KAK1793736.1"/>
    <property type="molecule type" value="Genomic_DNA"/>
</dbReference>
<evidence type="ECO:0000256" key="14">
    <source>
        <dbReference type="ARBA" id="ARBA00022741"/>
    </source>
</evidence>
<dbReference type="InterPro" id="IPR007694">
    <property type="entry name" value="DNA_helicase_DnaB-like_C"/>
</dbReference>
<evidence type="ECO:0000256" key="33">
    <source>
        <dbReference type="ARBA" id="ARBA00055412"/>
    </source>
</evidence>
<comment type="catalytic activity">
    <reaction evidence="31">
        <text>glutathione = L-cysteinylglycine + 5-oxo-L-proline</text>
        <dbReference type="Rhea" id="RHEA:47724"/>
        <dbReference type="ChEBI" id="CHEBI:57925"/>
        <dbReference type="ChEBI" id="CHEBI:58402"/>
        <dbReference type="ChEBI" id="CHEBI:61694"/>
        <dbReference type="EC" id="4.3.2.7"/>
    </reaction>
</comment>
<dbReference type="FunFam" id="2.130.10.10:FF:000170">
    <property type="entry name" value="lethal(2) giant larvae protein homolog 2 isoform X2"/>
    <property type="match status" value="1"/>
</dbReference>
<keyword evidence="7" id="KW-0963">Cytoplasm</keyword>
<evidence type="ECO:0000256" key="9">
    <source>
        <dbReference type="ARBA" id="ARBA00022574"/>
    </source>
</evidence>
<evidence type="ECO:0000256" key="15">
    <source>
        <dbReference type="ARBA" id="ARBA00022777"/>
    </source>
</evidence>
<dbReference type="Gene3D" id="3.40.50.300">
    <property type="entry name" value="P-loop containing nucleotide triphosphate hydrolases"/>
    <property type="match status" value="1"/>
</dbReference>
<dbReference type="Gene3D" id="2.130.10.10">
    <property type="entry name" value="YVTN repeat-like/Quinoprotein amine dehydrogenase"/>
    <property type="match status" value="1"/>
</dbReference>
<dbReference type="GO" id="GO:0030866">
    <property type="term" value="P:cortical actin cytoskeleton organization"/>
    <property type="evidence" value="ECO:0007669"/>
    <property type="project" value="TreeGrafter"/>
</dbReference>
<evidence type="ECO:0000256" key="34">
    <source>
        <dbReference type="ARBA" id="ARBA00074017"/>
    </source>
</evidence>
<keyword evidence="20" id="KW-0460">Magnesium</keyword>
<keyword evidence="26" id="KW-0456">Lyase</keyword>
<dbReference type="GO" id="GO:0030864">
    <property type="term" value="C:cortical actin cytoskeleton"/>
    <property type="evidence" value="ECO:0007669"/>
    <property type="project" value="TreeGrafter"/>
</dbReference>
<comment type="caution">
    <text evidence="40">The sequence shown here is derived from an EMBL/GenBank/DDBJ whole genome shotgun (WGS) entry which is preliminary data.</text>
</comment>
<evidence type="ECO:0000256" key="12">
    <source>
        <dbReference type="ARBA" id="ARBA00022723"/>
    </source>
</evidence>
<dbReference type="GO" id="GO:0006751">
    <property type="term" value="P:glutathione catabolic process"/>
    <property type="evidence" value="ECO:0007669"/>
    <property type="project" value="InterPro"/>
</dbReference>
<comment type="subcellular location">
    <subcellularLocation>
        <location evidence="2">Cytoplasm</location>
    </subcellularLocation>
    <subcellularLocation>
        <location evidence="3">Mitochondrion inner membrane</location>
        <topology evidence="3">Peripheral membrane protein</topology>
    </subcellularLocation>
    <subcellularLocation>
        <location evidence="1">Mitochondrion matrix</location>
        <location evidence="1">Mitochondrion nucleoid</location>
    </subcellularLocation>
</comment>
<evidence type="ECO:0000256" key="13">
    <source>
        <dbReference type="ARBA" id="ARBA00022737"/>
    </source>
</evidence>
<evidence type="ECO:0000256" key="30">
    <source>
        <dbReference type="ARBA" id="ARBA00044969"/>
    </source>
</evidence>
<evidence type="ECO:0000256" key="1">
    <source>
        <dbReference type="ARBA" id="ARBA00004436"/>
    </source>
</evidence>
<evidence type="ECO:0000256" key="4">
    <source>
        <dbReference type="ARBA" id="ARBA00008070"/>
    </source>
</evidence>
<keyword evidence="16" id="KW-0999">Mitochondrion inner membrane</keyword>
<dbReference type="GO" id="GO:0016787">
    <property type="term" value="F:hydrolase activity"/>
    <property type="evidence" value="ECO:0007669"/>
    <property type="project" value="UniProtKB-KW"/>
</dbReference>
<dbReference type="Pfam" id="PF00288">
    <property type="entry name" value="GHMP_kinases_N"/>
    <property type="match status" value="1"/>
</dbReference>
<keyword evidence="10" id="KW-0808">Transferase</keyword>
<dbReference type="Pfam" id="PF10509">
    <property type="entry name" value="GalKase_gal_bdg"/>
    <property type="match status" value="1"/>
</dbReference>
<dbReference type="Proteomes" id="UP001239994">
    <property type="component" value="Unassembled WGS sequence"/>
</dbReference>
<keyword evidence="8" id="KW-0597">Phosphoprotein</keyword>
<keyword evidence="24" id="KW-0472">Membrane</keyword>
<dbReference type="CDD" id="cd01029">
    <property type="entry name" value="TOPRIM_primases"/>
    <property type="match status" value="1"/>
</dbReference>
<feature type="compositionally biased region" description="Basic and acidic residues" evidence="38">
    <location>
        <begin position="563"/>
        <end position="576"/>
    </location>
</feature>
<dbReference type="InterPro" id="IPR015943">
    <property type="entry name" value="WD40/YVTN_repeat-like_dom_sf"/>
</dbReference>
<sequence length="2082" mass="230867">MQKEGQTSISPDVLLVYSESLEEQEEKETELKEVGRIWNGSLALSDLFEEEVQLVKTMFQISKLTNTTLNKFGVRYFKPTKSLVFPWFSFGGESIRGIKLLSAAVKENGKVIYTEATVPKSASYHNLFGLHLVGHKDAEVVLTGSEVDSMAVSQVTGLPTVALPRGVSCLPPVLLPYLEQFRKVTLWLGGDMRSWEASKIFSRKLGLKRCSLIRPGELQPCPSEALIHGRNLARIIKASIPAAHKSIVSFKQLRDDVYGELINMEQVAGIKWARFPELNRILKGHRNGELTVFTGPTGSGKTTFISEYALDLCMQGVNTLWGSFEIKNVRLAKIMLTQFSMQRLEENLEQYDSWADKFEELPLYFMTFHGQQNVKTVLDAMQHAVYLYDISHVIIDNLQFMMGQENLSVDKLAVQDHIIGAFRKFATHNSCHVTLIIHPRKEEDDKELQTASIFGTAKASQEADNVLILQEKKLVTCPGRRSLQVAKNRFDGDVGIFPLEFNKTSLTFSAPLRSKQKLRKVKMDNPEQTEETEVQDETRKALKPTRAPKGPRTGKGSVAGKSEINEEGKKRSSAERLSDVVAEALRAYQDSFEGRPAVAVCAPGRVNLIGEHTDYNQGFVLPMALPLVTVMVGSKTSGQSCSVATTAEGADDPKKVDFDLPTDSAPLTKGEPAWANYLKGVVQHYRAHPLPAFKAVIASNVPLGGGLSSSASLEVAVYTFLQQLCPDDGDKVAKAVACQQAEHTHAGMPCGIMDQFVSVLGKEGHALLIDCRSLDATAVPMAHPGVVILITNSNVRHSLTGSEYPSRRKQCEKAAAILGKSSLRDATVQDLEDAKEKLDSTTYRRARHVIEEIKRTAQAAEVLRRGAYQEFGKLMVESHNSLRDLYEVSCPELDVLVTAAVEVDGVFGSRMTGGGFGGCTVTLLQAEAAERTIKHIKTVEHGFPHQPSALGFSPSLELLAIGTRSGAIKLYGAPGVEFMGLHDENAAVMQVHFLPHQVELVTLLDDNSLHMWTLRAHKGVSELLEIGRFTLSGPPGAIPSVTRVTAVLAHSSGELLLLGTEGGHVFVVEVPGFRELEENNISVEDVQSRVPEEYVGRRNLECVEALQENPLNPRQVLIGYSRGLMVLWDLDRRCAIQHFLGMQQLESVWWMEDGGNILSSHSDGSYCHWTVTGEDPQTEPNKQETPYGSFPCKAISKILQVSTRQGFKMLLGCSVQAFVFSVPSPPFLIFNGGMPRASYGDRHCISVVHSKAHVALDFTSRIIDFFVIREGEHHKGDPSALVVLAEEELVVVDLQSEGWPVFHTPYLVPLHCSAITCSHHVSAIPLKLWERVQAAGKLQNTHYSRRRKNGSYLLKNLRGGTVGSWYRTSLSKTTDNVHEGPCHEDGTVRFWDASGVCLYPMYKLSTAAVFHTDTDPNDNMNQNTEGEWPPFRKVGCFDPYSDDPRLGIQKIHLCKYSGYLAVAGTAGQILMLEMNDEVAGQTVESTVVDLLQGQEGFRWKGQARLDLRQEPVNFPPGFQPFTLVQCQPPAVVTAIALHSEWKLVAFGTSHGFGVYDYQQKSNVLVNNIDLEKFLLMASHVGTVPWLITVSKLPGCYHSVLLCTLNPSDQVALEGPLSRVKSIKKSLRQSFRRIRRSRVSMHKHHPNNAAKLQEINARLEAEALHEMELAPVQRKIEARSADDSFTGLVRTLYFADTFLNDRTNGGAIFAYMLRLPPVERRMDDQVMAYPVKEIQLMHRAPVVGLVVLDGRGAPLPEPLEVAHDLSRSPEMQGYHQLLVISEEQLKLFTLPKVSSKAKLKLTAVDGSRVRRVGVAWFGSSRVEDYAESGLVVLTNQGDLHVISLPSIKMQVHYPCIRKEDVSGIASCVFTKHGQGFYLISPSEFERFSLSARWVVEPRCLVEAPSQSRPTSPSSQPYRDQLDGASTQHSASNAYSGLEDLNTTASITTEPYEARVGEMGGCVWGVAYKLPSGKEEEVKRYLDYREKGGYRVMTVTFHSKEEKHEPIQETLLYIGSCDNPNYLGPAPLELIAQQILRSAGPSGQNTEYLFELADALRKLVPEDSDDHLFSLERRVCLVHNHFRV</sequence>
<comment type="catalytic activity">
    <reaction evidence="32">
        <text>ATP + H2O = ADP + phosphate + H(+)</text>
        <dbReference type="Rhea" id="RHEA:13065"/>
        <dbReference type="ChEBI" id="CHEBI:15377"/>
        <dbReference type="ChEBI" id="CHEBI:15378"/>
        <dbReference type="ChEBI" id="CHEBI:30616"/>
        <dbReference type="ChEBI" id="CHEBI:43474"/>
        <dbReference type="ChEBI" id="CHEBI:456216"/>
        <dbReference type="EC" id="5.6.2.3"/>
    </reaction>
</comment>
<dbReference type="PANTHER" id="PTHR10241">
    <property type="entry name" value="LETHAL 2 GIANT LARVAE PROTEIN"/>
    <property type="match status" value="1"/>
</dbReference>
<dbReference type="FunFam" id="3.30.230.10:FF:000040">
    <property type="entry name" value="Galactokinase 1"/>
    <property type="match status" value="1"/>
</dbReference>
<evidence type="ECO:0000256" key="6">
    <source>
        <dbReference type="ARBA" id="ARBA00022483"/>
    </source>
</evidence>
<dbReference type="SUPFAM" id="SSF50978">
    <property type="entry name" value="WD40 repeat-like"/>
    <property type="match status" value="2"/>
</dbReference>
<dbReference type="GO" id="GO:0006893">
    <property type="term" value="P:Golgi to plasma membrane transport"/>
    <property type="evidence" value="ECO:0007669"/>
    <property type="project" value="TreeGrafter"/>
</dbReference>
<keyword evidence="18" id="KW-0347">Helicase</keyword>
<proteinExistence type="inferred from homology"/>